<evidence type="ECO:0000313" key="2">
    <source>
        <dbReference type="Proteomes" id="UP001476798"/>
    </source>
</evidence>
<reference evidence="1 2" key="1">
    <citation type="submission" date="2021-06" db="EMBL/GenBank/DDBJ databases">
        <authorList>
            <person name="Palmer J.M."/>
        </authorList>
    </citation>
    <scope>NUCLEOTIDE SEQUENCE [LARGE SCALE GENOMIC DNA]</scope>
    <source>
        <strain evidence="1 2">GA_2019</strain>
        <tissue evidence="1">Muscle</tissue>
    </source>
</reference>
<sequence length="184" mass="20978">MGLYYPNVLSVSVCLHIFPRPLLPYVKRHESTGGPRRTCQTPVSSADKQTSVVDDGEIVTCANHDYATARRTMYKVERRPPRCSQNESPLKRPFVKHKYWVVFGLYSCFYFRLAEAALTAGVVRSPAGWSLFEHEQQHRAGRLTELTKALIPSSSSWVFSLFAQARRSASHFQLCFSSYLLTRN</sequence>
<dbReference type="EMBL" id="JAHRIO010090704">
    <property type="protein sequence ID" value="MEQ2188141.1"/>
    <property type="molecule type" value="Genomic_DNA"/>
</dbReference>
<comment type="caution">
    <text evidence="1">The sequence shown here is derived from an EMBL/GenBank/DDBJ whole genome shotgun (WGS) entry which is preliminary data.</text>
</comment>
<feature type="non-terminal residue" evidence="1">
    <location>
        <position position="184"/>
    </location>
</feature>
<proteinExistence type="predicted"/>
<protein>
    <submittedName>
        <fullName evidence="1">Uncharacterized protein</fullName>
    </submittedName>
</protein>
<organism evidence="1 2">
    <name type="scientific">Goodea atripinnis</name>
    <dbReference type="NCBI Taxonomy" id="208336"/>
    <lineage>
        <taxon>Eukaryota</taxon>
        <taxon>Metazoa</taxon>
        <taxon>Chordata</taxon>
        <taxon>Craniata</taxon>
        <taxon>Vertebrata</taxon>
        <taxon>Euteleostomi</taxon>
        <taxon>Actinopterygii</taxon>
        <taxon>Neopterygii</taxon>
        <taxon>Teleostei</taxon>
        <taxon>Neoteleostei</taxon>
        <taxon>Acanthomorphata</taxon>
        <taxon>Ovalentaria</taxon>
        <taxon>Atherinomorphae</taxon>
        <taxon>Cyprinodontiformes</taxon>
        <taxon>Goodeidae</taxon>
        <taxon>Goodea</taxon>
    </lineage>
</organism>
<accession>A0ABV0PXB4</accession>
<gene>
    <name evidence="1" type="ORF">GOODEAATRI_011891</name>
</gene>
<keyword evidence="2" id="KW-1185">Reference proteome</keyword>
<evidence type="ECO:0000313" key="1">
    <source>
        <dbReference type="EMBL" id="MEQ2188141.1"/>
    </source>
</evidence>
<name>A0ABV0PXB4_9TELE</name>
<dbReference type="Proteomes" id="UP001476798">
    <property type="component" value="Unassembled WGS sequence"/>
</dbReference>